<proteinExistence type="predicted"/>
<evidence type="ECO:0000313" key="1">
    <source>
        <dbReference type="EMBL" id="ABS50962.1"/>
    </source>
</evidence>
<evidence type="ECO:0000313" key="2">
    <source>
        <dbReference type="Proteomes" id="UP000002407"/>
    </source>
</evidence>
<dbReference type="HOGENOM" id="CLU_142163_1_1_7"/>
<gene>
    <name evidence="1" type="ordered locus">CHAB381_0719</name>
</gene>
<dbReference type="RefSeq" id="WP_012108587.1">
    <property type="nucleotide sequence ID" value="NC_009714.1"/>
</dbReference>
<protein>
    <submittedName>
        <fullName evidence="1">Uncharacterized protein</fullName>
    </submittedName>
</protein>
<accession>A7I1A8</accession>
<dbReference type="KEGG" id="cha:CHAB381_0719"/>
<dbReference type="Proteomes" id="UP000002407">
    <property type="component" value="Chromosome"/>
</dbReference>
<reference evidence="2" key="1">
    <citation type="submission" date="2007-07" db="EMBL/GenBank/DDBJ databases">
        <title>Complete genome sequence of Campylobacter hominis ATCC BAA-381, a commensal isolated from the human gastrointestinal tract.</title>
        <authorList>
            <person name="Fouts D.E."/>
            <person name="Mongodin E.F."/>
            <person name="Puiu D."/>
            <person name="Sebastian Y."/>
            <person name="Miller W.G."/>
            <person name="Mandrell R.E."/>
            <person name="Nelson K.E."/>
        </authorList>
    </citation>
    <scope>NUCLEOTIDE SEQUENCE [LARGE SCALE GENOMIC DNA]</scope>
    <source>
        <strain evidence="2">ATCC BAA-381 / LMG 19568 / NCTC 13146 / CH001A</strain>
    </source>
</reference>
<sequence>MKICVKCSCIVLQKTFELFLDKYLSDENECDFVVTDDTENTQKKAFLVGENSAYLKIPFSPEQLKDALSEFYFTIQNSQNFSVSSSLESQILEKFENFKAEILEILRKNNA</sequence>
<dbReference type="STRING" id="360107.CHAB381_0719"/>
<name>A7I1A8_CAMHC</name>
<keyword evidence="2" id="KW-1185">Reference proteome</keyword>
<dbReference type="OrthoDB" id="5361883at2"/>
<dbReference type="AlphaFoldDB" id="A7I1A8"/>
<organism evidence="1 2">
    <name type="scientific">Campylobacter hominis (strain ATCC BAA-381 / DSM 21671 / CCUG 45161 / LMG 19568 / NCTC 13146 / CH001A)</name>
    <dbReference type="NCBI Taxonomy" id="360107"/>
    <lineage>
        <taxon>Bacteria</taxon>
        <taxon>Pseudomonadati</taxon>
        <taxon>Campylobacterota</taxon>
        <taxon>Epsilonproteobacteria</taxon>
        <taxon>Campylobacterales</taxon>
        <taxon>Campylobacteraceae</taxon>
        <taxon>Campylobacter</taxon>
    </lineage>
</organism>
<dbReference type="EMBL" id="CP000776">
    <property type="protein sequence ID" value="ABS50962.1"/>
    <property type="molecule type" value="Genomic_DNA"/>
</dbReference>